<gene>
    <name evidence="1" type="ORF">KK2020170_16920</name>
</gene>
<evidence type="ECO:0000313" key="1">
    <source>
        <dbReference type="EMBL" id="BCY28824.1"/>
    </source>
</evidence>
<dbReference type="PANTHER" id="PTHR37833">
    <property type="entry name" value="LIPOPROTEIN-RELATED"/>
    <property type="match status" value="1"/>
</dbReference>
<evidence type="ECO:0008006" key="3">
    <source>
        <dbReference type="Google" id="ProtNLM"/>
    </source>
</evidence>
<dbReference type="InterPro" id="IPR011467">
    <property type="entry name" value="DUF1573"/>
</dbReference>
<evidence type="ECO:0000313" key="2">
    <source>
        <dbReference type="Proteomes" id="UP000825258"/>
    </source>
</evidence>
<dbReference type="Proteomes" id="UP000825258">
    <property type="component" value="Chromosome"/>
</dbReference>
<sequence length="156" mass="16574">MRKVNILAVSLVLGLMISCKDSENSKITDADLQALEAQKALAGKLPKVELDKDVHDFGLITDGDVVETEFIVKNTGEGDLIIADAKGSCGCTVPVWPKEPITSGQSAPIKVSFNSSGKVGQQSKTVTLTTNTEVGQETFTIKANVQPKPGKAVYQK</sequence>
<dbReference type="RefSeq" id="WP_221257931.1">
    <property type="nucleotide sequence ID" value="NZ_AP024749.1"/>
</dbReference>
<dbReference type="PROSITE" id="PS51257">
    <property type="entry name" value="PROKAR_LIPOPROTEIN"/>
    <property type="match status" value="1"/>
</dbReference>
<dbReference type="Pfam" id="PF07610">
    <property type="entry name" value="DUF1573"/>
    <property type="match status" value="1"/>
</dbReference>
<organism evidence="1 2">
    <name type="scientific">Flavobacterium okayamense</name>
    <dbReference type="NCBI Taxonomy" id="2830782"/>
    <lineage>
        <taxon>Bacteria</taxon>
        <taxon>Pseudomonadati</taxon>
        <taxon>Bacteroidota</taxon>
        <taxon>Flavobacteriia</taxon>
        <taxon>Flavobacteriales</taxon>
        <taxon>Flavobacteriaceae</taxon>
        <taxon>Flavobacterium</taxon>
    </lineage>
</organism>
<dbReference type="PANTHER" id="PTHR37833:SF1">
    <property type="entry name" value="SIGNAL PEPTIDE PROTEIN"/>
    <property type="match status" value="1"/>
</dbReference>
<dbReference type="Gene3D" id="2.60.40.10">
    <property type="entry name" value="Immunoglobulins"/>
    <property type="match status" value="1"/>
</dbReference>
<proteinExistence type="predicted"/>
<dbReference type="EMBL" id="AP024749">
    <property type="protein sequence ID" value="BCY28824.1"/>
    <property type="molecule type" value="Genomic_DNA"/>
</dbReference>
<protein>
    <recommendedName>
        <fullName evidence="3">DUF1573 domain-containing protein</fullName>
    </recommendedName>
</protein>
<name>A0ABM7SDJ0_9FLAO</name>
<keyword evidence="2" id="KW-1185">Reference proteome</keyword>
<accession>A0ABM7SDJ0</accession>
<reference evidence="1 2" key="1">
    <citation type="submission" date="2021-06" db="EMBL/GenBank/DDBJ databases">
        <title>Whole genome sequences of Flavobacterium sp. KK2020170 and assembly.</title>
        <authorList>
            <person name="Kitahara K."/>
            <person name="Miyoshi S."/>
            <person name="Uesaka K."/>
        </authorList>
    </citation>
    <scope>NUCLEOTIDE SEQUENCE [LARGE SCALE GENOMIC DNA]</scope>
    <source>
        <strain evidence="1 2">KK2020170</strain>
    </source>
</reference>
<dbReference type="InterPro" id="IPR013783">
    <property type="entry name" value="Ig-like_fold"/>
</dbReference>